<proteinExistence type="predicted"/>
<dbReference type="AlphaFoldDB" id="A0AAD7NSG3"/>
<gene>
    <name evidence="2" type="ORF">DFH07DRAFT_767622</name>
</gene>
<feature type="region of interest" description="Disordered" evidence="1">
    <location>
        <begin position="1"/>
        <end position="21"/>
    </location>
</feature>
<dbReference type="EMBL" id="JARJLG010000017">
    <property type="protein sequence ID" value="KAJ7773682.1"/>
    <property type="molecule type" value="Genomic_DNA"/>
</dbReference>
<feature type="region of interest" description="Disordered" evidence="1">
    <location>
        <begin position="47"/>
        <end position="98"/>
    </location>
</feature>
<name>A0AAD7NSG3_9AGAR</name>
<keyword evidence="3" id="KW-1185">Reference proteome</keyword>
<evidence type="ECO:0000313" key="2">
    <source>
        <dbReference type="EMBL" id="KAJ7773682.1"/>
    </source>
</evidence>
<protein>
    <submittedName>
        <fullName evidence="2">Uncharacterized protein</fullName>
    </submittedName>
</protein>
<comment type="caution">
    <text evidence="2">The sequence shown here is derived from an EMBL/GenBank/DDBJ whole genome shotgun (WGS) entry which is preliminary data.</text>
</comment>
<evidence type="ECO:0000313" key="3">
    <source>
        <dbReference type="Proteomes" id="UP001215280"/>
    </source>
</evidence>
<dbReference type="Proteomes" id="UP001215280">
    <property type="component" value="Unassembled WGS sequence"/>
</dbReference>
<sequence length="170" mass="19410">MKEPRSRPAKSSSRSAKDKRYYEKNKAKILLKAAQNRALKKLEDQIALQSDQDDEFDSDTSYHTSETEQDCDDTTANSDSDQDSNSLSHASSEAQPLEGMDTLTHRLNSKLPYIERLAVISQDADLWASKWGGLTNWNSLDESQHLTPHLMIHRERVIITYSALEYCNYL</sequence>
<accession>A0AAD7NSG3</accession>
<evidence type="ECO:0000256" key="1">
    <source>
        <dbReference type="SAM" id="MobiDB-lite"/>
    </source>
</evidence>
<feature type="compositionally biased region" description="Low complexity" evidence="1">
    <location>
        <begin position="74"/>
        <end position="88"/>
    </location>
</feature>
<reference evidence="2" key="1">
    <citation type="submission" date="2023-03" db="EMBL/GenBank/DDBJ databases">
        <title>Massive genome expansion in bonnet fungi (Mycena s.s.) driven by repeated elements and novel gene families across ecological guilds.</title>
        <authorList>
            <consortium name="Lawrence Berkeley National Laboratory"/>
            <person name="Harder C.B."/>
            <person name="Miyauchi S."/>
            <person name="Viragh M."/>
            <person name="Kuo A."/>
            <person name="Thoen E."/>
            <person name="Andreopoulos B."/>
            <person name="Lu D."/>
            <person name="Skrede I."/>
            <person name="Drula E."/>
            <person name="Henrissat B."/>
            <person name="Morin E."/>
            <person name="Kohler A."/>
            <person name="Barry K."/>
            <person name="LaButti K."/>
            <person name="Morin E."/>
            <person name="Salamov A."/>
            <person name="Lipzen A."/>
            <person name="Mereny Z."/>
            <person name="Hegedus B."/>
            <person name="Baldrian P."/>
            <person name="Stursova M."/>
            <person name="Weitz H."/>
            <person name="Taylor A."/>
            <person name="Grigoriev I.V."/>
            <person name="Nagy L.G."/>
            <person name="Martin F."/>
            <person name="Kauserud H."/>
        </authorList>
    </citation>
    <scope>NUCLEOTIDE SEQUENCE</scope>
    <source>
        <strain evidence="2">CBHHK188m</strain>
    </source>
</reference>
<organism evidence="2 3">
    <name type="scientific">Mycena maculata</name>
    <dbReference type="NCBI Taxonomy" id="230809"/>
    <lineage>
        <taxon>Eukaryota</taxon>
        <taxon>Fungi</taxon>
        <taxon>Dikarya</taxon>
        <taxon>Basidiomycota</taxon>
        <taxon>Agaricomycotina</taxon>
        <taxon>Agaricomycetes</taxon>
        <taxon>Agaricomycetidae</taxon>
        <taxon>Agaricales</taxon>
        <taxon>Marasmiineae</taxon>
        <taxon>Mycenaceae</taxon>
        <taxon>Mycena</taxon>
    </lineage>
</organism>